<dbReference type="Gene3D" id="3.40.50.1000">
    <property type="entry name" value="HAD superfamily/HAD-like"/>
    <property type="match status" value="1"/>
</dbReference>
<dbReference type="PROSITE" id="PS01229">
    <property type="entry name" value="COF_2"/>
    <property type="match status" value="1"/>
</dbReference>
<dbReference type="PANTHER" id="PTHR10000">
    <property type="entry name" value="PHOSPHOSERINE PHOSPHATASE"/>
    <property type="match status" value="1"/>
</dbReference>
<reference evidence="1" key="1">
    <citation type="submission" date="2016-04" db="EMBL/GenBank/DDBJ databases">
        <authorList>
            <person name="Evans L.H."/>
            <person name="Alamgir A."/>
            <person name="Owens N."/>
            <person name="Weber N.D."/>
            <person name="Virtaneva K."/>
            <person name="Barbian K."/>
            <person name="Babar A."/>
            <person name="Rosenke K."/>
        </authorList>
    </citation>
    <scope>NUCLEOTIDE SEQUENCE</scope>
    <source>
        <strain evidence="1">86</strain>
    </source>
</reference>
<dbReference type="AlphaFoldDB" id="A0A212KCG2"/>
<dbReference type="PANTHER" id="PTHR10000:SF8">
    <property type="entry name" value="HAD SUPERFAMILY HYDROLASE-LIKE, TYPE 3"/>
    <property type="match status" value="1"/>
</dbReference>
<dbReference type="InterPro" id="IPR023214">
    <property type="entry name" value="HAD_sf"/>
</dbReference>
<dbReference type="Gene3D" id="3.30.1240.10">
    <property type="match status" value="1"/>
</dbReference>
<dbReference type="GO" id="GO:0005829">
    <property type="term" value="C:cytosol"/>
    <property type="evidence" value="ECO:0007669"/>
    <property type="project" value="TreeGrafter"/>
</dbReference>
<protein>
    <submittedName>
        <fullName evidence="1">Putative Cof-like hydrolase</fullName>
    </submittedName>
</protein>
<evidence type="ECO:0000313" key="1">
    <source>
        <dbReference type="EMBL" id="SBW09353.1"/>
    </source>
</evidence>
<name>A0A212KCG2_9FIRM</name>
<dbReference type="SFLD" id="SFLDS00003">
    <property type="entry name" value="Haloacid_Dehalogenase"/>
    <property type="match status" value="1"/>
</dbReference>
<dbReference type="NCBIfam" id="TIGR00099">
    <property type="entry name" value="Cof-subfamily"/>
    <property type="match status" value="1"/>
</dbReference>
<dbReference type="InterPro" id="IPR000150">
    <property type="entry name" value="Cof"/>
</dbReference>
<keyword evidence="1" id="KW-0378">Hydrolase</keyword>
<dbReference type="Pfam" id="PF08282">
    <property type="entry name" value="Hydrolase_3"/>
    <property type="match status" value="1"/>
</dbReference>
<accession>A0A212KCG2</accession>
<organism evidence="1">
    <name type="scientific">uncultured Eubacteriales bacterium</name>
    <dbReference type="NCBI Taxonomy" id="172733"/>
    <lineage>
        <taxon>Bacteria</taxon>
        <taxon>Bacillati</taxon>
        <taxon>Bacillota</taxon>
        <taxon>Clostridia</taxon>
        <taxon>Eubacteriales</taxon>
        <taxon>environmental samples</taxon>
    </lineage>
</organism>
<dbReference type="SUPFAM" id="SSF56784">
    <property type="entry name" value="HAD-like"/>
    <property type="match status" value="1"/>
</dbReference>
<dbReference type="SFLD" id="SFLDG01140">
    <property type="entry name" value="C2.B:_Phosphomannomutase_and_P"/>
    <property type="match status" value="1"/>
</dbReference>
<dbReference type="GO" id="GO:0000287">
    <property type="term" value="F:magnesium ion binding"/>
    <property type="evidence" value="ECO:0007669"/>
    <property type="project" value="TreeGrafter"/>
</dbReference>
<dbReference type="InterPro" id="IPR036412">
    <property type="entry name" value="HAD-like_sf"/>
</dbReference>
<dbReference type="GO" id="GO:0016791">
    <property type="term" value="F:phosphatase activity"/>
    <property type="evidence" value="ECO:0007669"/>
    <property type="project" value="TreeGrafter"/>
</dbReference>
<gene>
    <name evidence="1" type="ORF">KL86CLO1_12636</name>
</gene>
<sequence>MIRERKYRALLVDVDGTLTCAQRKQPSARVARALEELRRRGVTVMLATGRTLKACRSEVMGGFVPDYYVCINGALVAAGDGRVLFHHPMNREQFDTILTLADREGCAMGFAFPESYYMYVGDEVYRPFYQEVNGDMVTLRNGTDRTRHLEGLPYAAFGILPPDKLAVFKDPALGLHVTAFDEDVYDICQEGHTKASGAAALLERIGLGWEELVAVGDGENDVELLSAAGLGVAMGNASDYVKSHADAVAATVQKDGVLGVIEEFFD</sequence>
<dbReference type="EMBL" id="FLUN01000001">
    <property type="protein sequence ID" value="SBW09353.1"/>
    <property type="molecule type" value="Genomic_DNA"/>
</dbReference>
<proteinExistence type="predicted"/>